<dbReference type="GO" id="GO:0016874">
    <property type="term" value="F:ligase activity"/>
    <property type="evidence" value="ECO:0007669"/>
    <property type="project" value="UniProtKB-KW"/>
</dbReference>
<keyword evidence="1" id="KW-1133">Transmembrane helix</keyword>
<accession>A0ABR6P372</accession>
<protein>
    <submittedName>
        <fullName evidence="2">O-antigen ligase</fullName>
    </submittedName>
</protein>
<feature type="transmembrane region" description="Helical" evidence="1">
    <location>
        <begin position="167"/>
        <end position="189"/>
    </location>
</feature>
<keyword evidence="3" id="KW-1185">Reference proteome</keyword>
<feature type="transmembrane region" description="Helical" evidence="1">
    <location>
        <begin position="120"/>
        <end position="137"/>
    </location>
</feature>
<feature type="transmembrane region" description="Helical" evidence="1">
    <location>
        <begin position="252"/>
        <end position="276"/>
    </location>
</feature>
<comment type="caution">
    <text evidence="2">The sequence shown here is derived from an EMBL/GenBank/DDBJ whole genome shotgun (WGS) entry which is preliminary data.</text>
</comment>
<dbReference type="EMBL" id="JACHEZ010000007">
    <property type="protein sequence ID" value="MBB6030464.1"/>
    <property type="molecule type" value="Genomic_DNA"/>
</dbReference>
<proteinExistence type="predicted"/>
<keyword evidence="1" id="KW-0812">Transmembrane</keyword>
<feature type="transmembrane region" description="Helical" evidence="1">
    <location>
        <begin position="6"/>
        <end position="25"/>
    </location>
</feature>
<evidence type="ECO:0000313" key="3">
    <source>
        <dbReference type="Proteomes" id="UP000587579"/>
    </source>
</evidence>
<organism evidence="2 3">
    <name type="scientific">Oceanithermus desulfurans</name>
    <dbReference type="NCBI Taxonomy" id="227924"/>
    <lineage>
        <taxon>Bacteria</taxon>
        <taxon>Thermotogati</taxon>
        <taxon>Deinococcota</taxon>
        <taxon>Deinococci</taxon>
        <taxon>Thermales</taxon>
        <taxon>Thermaceae</taxon>
        <taxon>Oceanithermus</taxon>
    </lineage>
</organism>
<keyword evidence="2" id="KW-0436">Ligase</keyword>
<feature type="transmembrane region" description="Helical" evidence="1">
    <location>
        <begin position="37"/>
        <end position="61"/>
    </location>
</feature>
<dbReference type="Proteomes" id="UP000587579">
    <property type="component" value="Unassembled WGS sequence"/>
</dbReference>
<feature type="transmembrane region" description="Helical" evidence="1">
    <location>
        <begin position="288"/>
        <end position="308"/>
    </location>
</feature>
<dbReference type="RefSeq" id="WP_147148798.1">
    <property type="nucleotide sequence ID" value="NZ_JACHEZ010000007.1"/>
</dbReference>
<sequence>MQLAIPFYGLLRPVLVMFIFLNISFDEPFIWRMIKYYIWTSIPIAILSIGQTLGSSVALQITLLGYTSPSRAPVFKLLEEHGSILRSTGVFESPVFNAVYFLSILTIVVFALVSKSAAFGSRRLLYIVLGLAALAGITTLSTTFLLGTILILAMLVFFLGHKYPMRFLYLAIGGAFMTGFVVLISWPFLARQATFTGSFRYQVDKIVTGAIFSTRYDLERGIFRETYEAIQQSPVLGWGLTQSADVFLGDSIYIIMLYRGGIIGLSAFLLLIYRILKYAWKNRNQRGIYGIMSWVVLMWTLLLLATGFGSPSFFILRLQEWYWAVVGATMGLYLQQYRNSSRCEHNNSQNTT</sequence>
<reference evidence="2 3" key="1">
    <citation type="submission" date="2020-08" db="EMBL/GenBank/DDBJ databases">
        <title>Genomic Encyclopedia of Type Strains, Phase IV (KMG-IV): sequencing the most valuable type-strain genomes for metagenomic binning, comparative biology and taxonomic classification.</title>
        <authorList>
            <person name="Goeker M."/>
        </authorList>
    </citation>
    <scope>NUCLEOTIDE SEQUENCE [LARGE SCALE GENOMIC DNA]</scope>
    <source>
        <strain evidence="2 3">DSM 15757</strain>
    </source>
</reference>
<feature type="transmembrane region" description="Helical" evidence="1">
    <location>
        <begin position="143"/>
        <end position="160"/>
    </location>
</feature>
<evidence type="ECO:0000313" key="2">
    <source>
        <dbReference type="EMBL" id="MBB6030464.1"/>
    </source>
</evidence>
<name>A0ABR6P372_9DEIN</name>
<gene>
    <name evidence="2" type="ORF">HNQ05_001847</name>
</gene>
<evidence type="ECO:0000256" key="1">
    <source>
        <dbReference type="SAM" id="Phobius"/>
    </source>
</evidence>
<keyword evidence="1" id="KW-0472">Membrane</keyword>
<feature type="transmembrane region" description="Helical" evidence="1">
    <location>
        <begin position="95"/>
        <end position="113"/>
    </location>
</feature>